<keyword evidence="2 4" id="KW-0378">Hydrolase</keyword>
<feature type="binding site" evidence="3">
    <location>
        <position position="60"/>
    </location>
    <ligand>
        <name>Mg(2+)</name>
        <dbReference type="ChEBI" id="CHEBI:18420"/>
        <label>1</label>
    </ligand>
</feature>
<dbReference type="GO" id="GO:0046872">
    <property type="term" value="F:metal ion binding"/>
    <property type="evidence" value="ECO:0007669"/>
    <property type="project" value="UniProtKB-KW"/>
</dbReference>
<dbReference type="RefSeq" id="WP_087861398.1">
    <property type="nucleotide sequence ID" value="NZ_LT859958.1"/>
</dbReference>
<evidence type="ECO:0000313" key="4">
    <source>
        <dbReference type="EMBL" id="SMX53463.1"/>
    </source>
</evidence>
<dbReference type="InterPro" id="IPR036705">
    <property type="entry name" value="Ribosyl_crysJ1_sf"/>
</dbReference>
<feature type="binding site" evidence="3">
    <location>
        <position position="280"/>
    </location>
    <ligand>
        <name>Mg(2+)</name>
        <dbReference type="ChEBI" id="CHEBI:18420"/>
        <label>1</label>
    </ligand>
</feature>
<dbReference type="InterPro" id="IPR050792">
    <property type="entry name" value="ADP-ribosylglycohydrolase"/>
</dbReference>
<comment type="cofactor">
    <cofactor evidence="3">
        <name>Mg(2+)</name>
        <dbReference type="ChEBI" id="CHEBI:18420"/>
    </cofactor>
    <text evidence="3">Binds 2 magnesium ions per subunit.</text>
</comment>
<keyword evidence="3" id="KW-0460">Magnesium</keyword>
<dbReference type="PANTHER" id="PTHR16222:SF24">
    <property type="entry name" value="ADP-RIBOSYLHYDROLASE ARH3"/>
    <property type="match status" value="1"/>
</dbReference>
<evidence type="ECO:0000256" key="3">
    <source>
        <dbReference type="PIRSR" id="PIRSR605502-1"/>
    </source>
</evidence>
<dbReference type="KEGG" id="abat:CFX1CAM_0397"/>
<dbReference type="OrthoDB" id="9798107at2"/>
<dbReference type="SUPFAM" id="SSF101478">
    <property type="entry name" value="ADP-ribosylglycohydrolase"/>
    <property type="match status" value="1"/>
</dbReference>
<evidence type="ECO:0000313" key="5">
    <source>
        <dbReference type="Proteomes" id="UP000195514"/>
    </source>
</evidence>
<feature type="binding site" evidence="3">
    <location>
        <position position="277"/>
    </location>
    <ligand>
        <name>Mg(2+)</name>
        <dbReference type="ChEBI" id="CHEBI:18420"/>
        <label>1</label>
    </ligand>
</feature>
<feature type="binding site" evidence="3">
    <location>
        <position position="59"/>
    </location>
    <ligand>
        <name>Mg(2+)</name>
        <dbReference type="ChEBI" id="CHEBI:18420"/>
        <label>1</label>
    </ligand>
</feature>
<proteinExistence type="inferred from homology"/>
<dbReference type="Proteomes" id="UP000195514">
    <property type="component" value="Chromosome I"/>
</dbReference>
<dbReference type="Gene3D" id="1.10.4080.10">
    <property type="entry name" value="ADP-ribosylation/Crystallin J1"/>
    <property type="match status" value="1"/>
</dbReference>
<reference evidence="5" key="1">
    <citation type="submission" date="2017-05" db="EMBL/GenBank/DDBJ databases">
        <authorList>
            <person name="Kirkegaard R."/>
            <person name="Mcilroy J S."/>
        </authorList>
    </citation>
    <scope>NUCLEOTIDE SEQUENCE [LARGE SCALE GENOMIC DNA]</scope>
</reference>
<dbReference type="EMBL" id="LT859958">
    <property type="protein sequence ID" value="SMX53463.1"/>
    <property type="molecule type" value="Genomic_DNA"/>
</dbReference>
<keyword evidence="3" id="KW-0479">Metal-binding</keyword>
<dbReference type="PANTHER" id="PTHR16222">
    <property type="entry name" value="ADP-RIBOSYLGLYCOHYDROLASE"/>
    <property type="match status" value="1"/>
</dbReference>
<dbReference type="InterPro" id="IPR005502">
    <property type="entry name" value="Ribosyl_crysJ1"/>
</dbReference>
<keyword evidence="4" id="KW-0326">Glycosidase</keyword>
<evidence type="ECO:0000256" key="2">
    <source>
        <dbReference type="ARBA" id="ARBA00022801"/>
    </source>
</evidence>
<sequence>MRHIYDTLVGLAYGDSLGMPVEMWPRKRVFEAVGKVDRLLPGQTGNLITSSLKKGAVTDDTHISLILCQQLIEEGDIIPEHFLSRLMNWVENNPESAELIGPSTIKAVELFQQGMALEQIGLFGETNGGAMRIAPIGIFFDLREFDTFMAKVHLACLPTHNTAIAISGAAAIAAAVSYGVHVGSDLNEMLTWVRKAATAGRDFGRDLGYPHIDKRLDLIISLFNQHKDVEARQELLHKSLGTSIQTIDSVPTSLATALFYQGQLRESLQFTANLGGDTDTISAMTGAICGALNGAHQIPAEDIELIERVNSIDFSGIADRICQKLDSMPRLS</sequence>
<keyword evidence="5" id="KW-1185">Reference proteome</keyword>
<accession>A0A1Y6K1D2</accession>
<feature type="binding site" evidence="3">
    <location>
        <position position="279"/>
    </location>
    <ligand>
        <name>Mg(2+)</name>
        <dbReference type="ChEBI" id="CHEBI:18420"/>
        <label>1</label>
    </ligand>
</feature>
<dbReference type="EC" id="3.2.2.-" evidence="4"/>
<organism evidence="4 5">
    <name type="scientific">Candidatus Brevifilum fermentans</name>
    <dbReference type="NCBI Taxonomy" id="1986204"/>
    <lineage>
        <taxon>Bacteria</taxon>
        <taxon>Bacillati</taxon>
        <taxon>Chloroflexota</taxon>
        <taxon>Anaerolineae</taxon>
        <taxon>Anaerolineales</taxon>
        <taxon>Anaerolineaceae</taxon>
        <taxon>Candidatus Brevifilum</taxon>
    </lineage>
</organism>
<comment type="similarity">
    <text evidence="1">Belongs to the ADP-ribosylglycohydrolase family.</text>
</comment>
<protein>
    <submittedName>
        <fullName evidence="4">Putative enzyme</fullName>
        <ecNumber evidence="4">3.2.2.-</ecNumber>
    </submittedName>
</protein>
<feature type="binding site" evidence="3">
    <location>
        <position position="58"/>
    </location>
    <ligand>
        <name>Mg(2+)</name>
        <dbReference type="ChEBI" id="CHEBI:18420"/>
        <label>1</label>
    </ligand>
</feature>
<evidence type="ECO:0000256" key="1">
    <source>
        <dbReference type="ARBA" id="ARBA00010702"/>
    </source>
</evidence>
<dbReference type="Pfam" id="PF03747">
    <property type="entry name" value="ADP_ribosyl_GH"/>
    <property type="match status" value="1"/>
</dbReference>
<gene>
    <name evidence="4" type="ORF">CFX1CAM_0397</name>
</gene>
<dbReference type="AlphaFoldDB" id="A0A1Y6K1D2"/>
<dbReference type="GO" id="GO:0016798">
    <property type="term" value="F:hydrolase activity, acting on glycosyl bonds"/>
    <property type="evidence" value="ECO:0007669"/>
    <property type="project" value="UniProtKB-KW"/>
</dbReference>
<name>A0A1Y6K1D2_9CHLR</name>